<evidence type="ECO:0000259" key="5">
    <source>
        <dbReference type="SMART" id="SM00849"/>
    </source>
</evidence>
<evidence type="ECO:0000256" key="1">
    <source>
        <dbReference type="ARBA" id="ARBA00001947"/>
    </source>
</evidence>
<dbReference type="GeneID" id="55476072"/>
<dbReference type="PANTHER" id="PTHR46233:SF3">
    <property type="entry name" value="HYDROXYACYLGLUTATHIONE HYDROLASE GLOC"/>
    <property type="match status" value="1"/>
</dbReference>
<dbReference type="CDD" id="cd16275">
    <property type="entry name" value="BaeB-like_MBL-fold"/>
    <property type="match status" value="1"/>
</dbReference>
<dbReference type="Gene3D" id="3.60.15.10">
    <property type="entry name" value="Ribonuclease Z/Hydroxyacylglutathione hydrolase-like"/>
    <property type="match status" value="1"/>
</dbReference>
<feature type="domain" description="Metallo-beta-lactamase" evidence="5">
    <location>
        <begin position="18"/>
        <end position="182"/>
    </location>
</feature>
<dbReference type="EC" id="3.-.-.-" evidence="6"/>
<keyword evidence="2" id="KW-0479">Metal-binding</keyword>
<dbReference type="SUPFAM" id="SSF56281">
    <property type="entry name" value="Metallo-hydrolase/oxidoreductase"/>
    <property type="match status" value="1"/>
</dbReference>
<dbReference type="AlphaFoldDB" id="U5MV93"/>
<accession>U5MV93</accession>
<dbReference type="GO" id="GO:0046872">
    <property type="term" value="F:metal ion binding"/>
    <property type="evidence" value="ECO:0007669"/>
    <property type="project" value="UniProtKB-KW"/>
</dbReference>
<proteinExistence type="predicted"/>
<keyword evidence="7" id="KW-1185">Reference proteome</keyword>
<dbReference type="PATRIC" id="fig|1345695.10.peg.878"/>
<comment type="cofactor">
    <cofactor evidence="1">
        <name>Zn(2+)</name>
        <dbReference type="ChEBI" id="CHEBI:29105"/>
    </cofactor>
</comment>
<dbReference type="PANTHER" id="PTHR46233">
    <property type="entry name" value="HYDROXYACYLGLUTATHIONE HYDROLASE GLOC"/>
    <property type="match status" value="1"/>
</dbReference>
<dbReference type="InterPro" id="IPR036866">
    <property type="entry name" value="RibonucZ/Hydroxyglut_hydro"/>
</dbReference>
<evidence type="ECO:0000313" key="7">
    <source>
        <dbReference type="Proteomes" id="UP000017118"/>
    </source>
</evidence>
<dbReference type="RefSeq" id="WP_022748621.1">
    <property type="nucleotide sequence ID" value="NC_022571.1"/>
</dbReference>
<gene>
    <name evidence="6" type="primary">pksB</name>
    <name evidence="6" type="ORF">CLSA_c37630</name>
</gene>
<dbReference type="Pfam" id="PF00753">
    <property type="entry name" value="Lactamase_B"/>
    <property type="match status" value="1"/>
</dbReference>
<evidence type="ECO:0000313" key="6">
    <source>
        <dbReference type="EMBL" id="AGX44724.1"/>
    </source>
</evidence>
<reference evidence="6 7" key="1">
    <citation type="journal article" date="2013" name="Genome Announc.">
        <title>Complete Genome Sequence of the Solvent Producer Clostridium saccharobutylicum NCP262 (DSM 13864).</title>
        <authorList>
            <person name="Poehlein A."/>
            <person name="Hartwich K."/>
            <person name="Krabben P."/>
            <person name="Ehrenreich A."/>
            <person name="Liebl W."/>
            <person name="Durre P."/>
            <person name="Gottschalk G."/>
            <person name="Daniel R."/>
        </authorList>
    </citation>
    <scope>NUCLEOTIDE SEQUENCE [LARGE SCALE GENOMIC DNA]</scope>
    <source>
        <strain evidence="6">DSM 13864</strain>
    </source>
</reference>
<evidence type="ECO:0000256" key="3">
    <source>
        <dbReference type="ARBA" id="ARBA00022801"/>
    </source>
</evidence>
<dbReference type="InterPro" id="IPR051453">
    <property type="entry name" value="MBL_Glyoxalase_II"/>
</dbReference>
<keyword evidence="4" id="KW-0862">Zinc</keyword>
<evidence type="ECO:0000256" key="2">
    <source>
        <dbReference type="ARBA" id="ARBA00022723"/>
    </source>
</evidence>
<name>U5MV93_CLOSA</name>
<keyword evidence="3 6" id="KW-0378">Hydrolase</keyword>
<dbReference type="HOGENOM" id="CLU_030571_5_3_9"/>
<dbReference type="Proteomes" id="UP000017118">
    <property type="component" value="Chromosome"/>
</dbReference>
<dbReference type="GO" id="GO:0016787">
    <property type="term" value="F:hydrolase activity"/>
    <property type="evidence" value="ECO:0007669"/>
    <property type="project" value="UniProtKB-KW"/>
</dbReference>
<organism evidence="6 7">
    <name type="scientific">Clostridium saccharobutylicum DSM 13864</name>
    <dbReference type="NCBI Taxonomy" id="1345695"/>
    <lineage>
        <taxon>Bacteria</taxon>
        <taxon>Bacillati</taxon>
        <taxon>Bacillota</taxon>
        <taxon>Clostridia</taxon>
        <taxon>Eubacteriales</taxon>
        <taxon>Clostridiaceae</taxon>
        <taxon>Clostridium</taxon>
    </lineage>
</organism>
<sequence>MNDKFLSVEIRTQNLDMINYTYLIIDNYTKKATIIDPAWEFDKVTSIIKKYDANLVSILLTHSHNDHVNLVEKLVEKFDVDVYMSKEEASFYEYKTRNLKLINDNEIIILGNTQIKCILTAGHTHGSMCFFVEDQKLFTGDTLFVEGCGRCDLFGGSADEMFNSIKKIKNGIPQNVKIYPGHSFGFKGGVELKELDKFNFYYNIESKDNFIMFRMRKNQNMNNVFK</sequence>
<dbReference type="KEGG" id="csb:CLSA_c37630"/>
<dbReference type="SMART" id="SM00849">
    <property type="entry name" value="Lactamase_B"/>
    <property type="match status" value="1"/>
</dbReference>
<dbReference type="eggNOG" id="COG0491">
    <property type="taxonomic scope" value="Bacteria"/>
</dbReference>
<dbReference type="EMBL" id="CP006721">
    <property type="protein sequence ID" value="AGX44724.1"/>
    <property type="molecule type" value="Genomic_DNA"/>
</dbReference>
<dbReference type="InterPro" id="IPR001279">
    <property type="entry name" value="Metallo-B-lactamas"/>
</dbReference>
<protein>
    <submittedName>
        <fullName evidence="6">Polyketide biosynthesis zinc-dependent hydrolase PksB</fullName>
        <ecNumber evidence="6">3.-.-.-</ecNumber>
    </submittedName>
</protein>
<dbReference type="OrthoDB" id="9800872at2"/>
<evidence type="ECO:0000256" key="4">
    <source>
        <dbReference type="ARBA" id="ARBA00022833"/>
    </source>
</evidence>